<evidence type="ECO:0000256" key="8">
    <source>
        <dbReference type="ARBA" id="ARBA00060643"/>
    </source>
</evidence>
<comment type="caution">
    <text evidence="17">The sequence shown here is derived from an EMBL/GenBank/DDBJ whole genome shotgun (WGS) entry which is preliminary data.</text>
</comment>
<evidence type="ECO:0000256" key="5">
    <source>
        <dbReference type="ARBA" id="ARBA00023154"/>
    </source>
</evidence>
<dbReference type="UniPathway" id="UPA00034">
    <property type="reaction ID" value="UER00027"/>
</dbReference>
<dbReference type="SUPFAM" id="SSF50621">
    <property type="entry name" value="Alanine racemase C-terminal domain-like"/>
    <property type="match status" value="1"/>
</dbReference>
<evidence type="ECO:0000256" key="11">
    <source>
        <dbReference type="ARBA" id="ARBA00074972"/>
    </source>
</evidence>
<dbReference type="GO" id="GO:0030170">
    <property type="term" value="F:pyridoxal phosphate binding"/>
    <property type="evidence" value="ECO:0007669"/>
    <property type="project" value="UniProtKB-UniRule"/>
</dbReference>
<dbReference type="EC" id="4.1.1.20" evidence="10 12"/>
<accession>A0A7Y9QUQ7</accession>
<dbReference type="EMBL" id="JACCFH010000001">
    <property type="protein sequence ID" value="NYG31720.1"/>
    <property type="molecule type" value="Genomic_DNA"/>
</dbReference>
<feature type="binding site" evidence="12">
    <location>
        <position position="245"/>
    </location>
    <ligand>
        <name>pyridoxal 5'-phosphate</name>
        <dbReference type="ChEBI" id="CHEBI:597326"/>
    </ligand>
</feature>
<dbReference type="FunFam" id="3.20.20.10:FF:000003">
    <property type="entry name" value="Diaminopimelate decarboxylase"/>
    <property type="match status" value="1"/>
</dbReference>
<dbReference type="InterPro" id="IPR029066">
    <property type="entry name" value="PLP-binding_barrel"/>
</dbReference>
<protein>
    <recommendedName>
        <fullName evidence="11 12">Diaminopimelate decarboxylase</fullName>
        <shortName evidence="12">DAP decarboxylase</shortName>
        <shortName evidence="12">DAPDC</shortName>
        <ecNumber evidence="10 12">4.1.1.20</ecNumber>
    </recommendedName>
</protein>
<dbReference type="InterPro" id="IPR022657">
    <property type="entry name" value="De-COase2_CS"/>
</dbReference>
<dbReference type="NCBIfam" id="TIGR01048">
    <property type="entry name" value="lysA"/>
    <property type="match status" value="1"/>
</dbReference>
<evidence type="ECO:0000313" key="17">
    <source>
        <dbReference type="EMBL" id="NYG31720.1"/>
    </source>
</evidence>
<evidence type="ECO:0000259" key="15">
    <source>
        <dbReference type="Pfam" id="PF00278"/>
    </source>
</evidence>
<comment type="subunit">
    <text evidence="12">Homodimer.</text>
</comment>
<feature type="binding site" evidence="12">
    <location>
        <position position="325"/>
    </location>
    <ligand>
        <name>substrate</name>
    </ligand>
</feature>
<feature type="binding site" evidence="12">
    <location>
        <position position="379"/>
    </location>
    <ligand>
        <name>substrate</name>
    </ligand>
</feature>
<dbReference type="InterPro" id="IPR009006">
    <property type="entry name" value="Ala_racemase/Decarboxylase_C"/>
</dbReference>
<evidence type="ECO:0000256" key="10">
    <source>
        <dbReference type="ARBA" id="ARBA00066427"/>
    </source>
</evidence>
<comment type="function">
    <text evidence="12">Specifically catalyzes the decarboxylation of meso-diaminopimelate (meso-DAP) to L-lysine.</text>
</comment>
<dbReference type="GO" id="GO:0009089">
    <property type="term" value="P:lysine biosynthetic process via diaminopimelate"/>
    <property type="evidence" value="ECO:0007669"/>
    <property type="project" value="UniProtKB-UniRule"/>
</dbReference>
<name>A0A7Y9QUQ7_9BURK</name>
<dbReference type="AlphaFoldDB" id="A0A7Y9QUQ7"/>
<dbReference type="PROSITE" id="PS00879">
    <property type="entry name" value="ODR_DC_2_2"/>
    <property type="match status" value="1"/>
</dbReference>
<feature type="active site" description="Proton donor" evidence="13">
    <location>
        <position position="351"/>
    </location>
</feature>
<gene>
    <name evidence="12" type="primary">lysA</name>
    <name evidence="17" type="ORF">BDD16_000706</name>
</gene>
<evidence type="ECO:0000259" key="16">
    <source>
        <dbReference type="Pfam" id="PF02784"/>
    </source>
</evidence>
<feature type="modified residue" description="N6-(pyridoxal phosphate)lysine" evidence="12 13">
    <location>
        <position position="66"/>
    </location>
</feature>
<dbReference type="SUPFAM" id="SSF51419">
    <property type="entry name" value="PLP-binding barrel"/>
    <property type="match status" value="1"/>
</dbReference>
<feature type="binding site" evidence="12">
    <location>
        <position position="321"/>
    </location>
    <ligand>
        <name>substrate</name>
    </ligand>
</feature>
<evidence type="ECO:0000256" key="12">
    <source>
        <dbReference type="HAMAP-Rule" id="MF_02120"/>
    </source>
</evidence>
<evidence type="ECO:0000256" key="2">
    <source>
        <dbReference type="ARBA" id="ARBA00022605"/>
    </source>
</evidence>
<dbReference type="PANTHER" id="PTHR43727:SF2">
    <property type="entry name" value="GROUP IV DECARBOXYLASE"/>
    <property type="match status" value="1"/>
</dbReference>
<dbReference type="PRINTS" id="PR01181">
    <property type="entry name" value="DAPDCRBXLASE"/>
</dbReference>
<evidence type="ECO:0000256" key="1">
    <source>
        <dbReference type="ARBA" id="ARBA00001933"/>
    </source>
</evidence>
<sequence>MNLPGSPFLARDAAGTLTLEGHALAGLAHEFATPLYVYSRQAMRAAVTAYQQALAGRPHLVCYAMKANSSLAVLQTFAEAGCGFDIVSAGELQRVLAAGGSADQVVFSGVGKTRAEMRLALEAGVRCFNVESEAELDVLSEVATAMGKTAPISLRVNPDVDAKTHPYISTGLKGNKFGISHEHALAVYQHAARLPGIAVHGIDCHIGSQITEISPYLDALDRVLDLVEAIEAAGIPVHHLDLGGGLGITYTDEQPPTADALIGALLAKIDARGHGHREILMEPGRSLVGNAGVLLTEVLYLKPGEHKNFCIVDAAMNDMARPAMYEAWMGIVPCRQRGEAAQTWDVVGPVCESGDWLGRDRALAVQPGDTLAMLSAGAYGMTMASNYNSRPRAAEVMVDGAQVTLIRARETVESLFAGERLIDGHSRL</sequence>
<dbReference type="Gene3D" id="2.40.37.10">
    <property type="entry name" value="Lyase, Ornithine Decarboxylase, Chain A, domain 1"/>
    <property type="match status" value="1"/>
</dbReference>
<keyword evidence="18" id="KW-1185">Reference proteome</keyword>
<comment type="cofactor">
    <cofactor evidence="1 12 13 14">
        <name>pyridoxal 5'-phosphate</name>
        <dbReference type="ChEBI" id="CHEBI:597326"/>
    </cofactor>
</comment>
<dbReference type="InterPro" id="IPR002986">
    <property type="entry name" value="DAP_deCOOHase_LysA"/>
</dbReference>
<evidence type="ECO:0000256" key="6">
    <source>
        <dbReference type="ARBA" id="ARBA00023239"/>
    </source>
</evidence>
<dbReference type="Pfam" id="PF02784">
    <property type="entry name" value="Orn_Arg_deC_N"/>
    <property type="match status" value="1"/>
</dbReference>
<evidence type="ECO:0000256" key="7">
    <source>
        <dbReference type="ARBA" id="ARBA00050464"/>
    </source>
</evidence>
<keyword evidence="4 12" id="KW-0663">Pyridoxal phosphate</keyword>
<evidence type="ECO:0000256" key="4">
    <source>
        <dbReference type="ARBA" id="ARBA00022898"/>
    </source>
</evidence>
<dbReference type="Proteomes" id="UP000518288">
    <property type="component" value="Unassembled WGS sequence"/>
</dbReference>
<dbReference type="HAMAP" id="MF_02120">
    <property type="entry name" value="LysA"/>
    <property type="match status" value="1"/>
</dbReference>
<proteinExistence type="inferred from homology"/>
<dbReference type="InterPro" id="IPR022643">
    <property type="entry name" value="De-COase2_C"/>
</dbReference>
<dbReference type="GO" id="GO:0008836">
    <property type="term" value="F:diaminopimelate decarboxylase activity"/>
    <property type="evidence" value="ECO:0007669"/>
    <property type="project" value="UniProtKB-UniRule"/>
</dbReference>
<feature type="binding site" evidence="12">
    <location>
        <position position="379"/>
    </location>
    <ligand>
        <name>pyridoxal 5'-phosphate</name>
        <dbReference type="ChEBI" id="CHEBI:597326"/>
    </ligand>
</feature>
<evidence type="ECO:0000256" key="3">
    <source>
        <dbReference type="ARBA" id="ARBA00022793"/>
    </source>
</evidence>
<dbReference type="InterPro" id="IPR022644">
    <property type="entry name" value="De-COase2_N"/>
</dbReference>
<feature type="domain" description="Orn/DAP/Arg decarboxylase 2 C-terminal" evidence="15">
    <location>
        <begin position="36"/>
        <end position="377"/>
    </location>
</feature>
<comment type="pathway">
    <text evidence="8 12 14">Amino-acid biosynthesis; L-lysine biosynthesis via DAP pathway; L-lysine from DL-2,6-diaminopimelate: step 1/1.</text>
</comment>
<keyword evidence="3 12" id="KW-0210">Decarboxylase</keyword>
<dbReference type="RefSeq" id="WP_179632688.1">
    <property type="nucleotide sequence ID" value="NZ_JACCFH010000001.1"/>
</dbReference>
<keyword evidence="5 12" id="KW-0457">Lysine biosynthesis</keyword>
<organism evidence="17 18">
    <name type="scientific">Sphaerotilus montanus</name>
    <dbReference type="NCBI Taxonomy" id="522889"/>
    <lineage>
        <taxon>Bacteria</taxon>
        <taxon>Pseudomonadati</taxon>
        <taxon>Pseudomonadota</taxon>
        <taxon>Betaproteobacteria</taxon>
        <taxon>Burkholderiales</taxon>
        <taxon>Sphaerotilaceae</taxon>
        <taxon>Sphaerotilus</taxon>
    </lineage>
</organism>
<evidence type="ECO:0000256" key="9">
    <source>
        <dbReference type="ARBA" id="ARBA00060983"/>
    </source>
</evidence>
<dbReference type="Pfam" id="PF00278">
    <property type="entry name" value="Orn_DAP_Arg_deC"/>
    <property type="match status" value="1"/>
</dbReference>
<feature type="binding site" evidence="12">
    <location>
        <position position="285"/>
    </location>
    <ligand>
        <name>substrate</name>
    </ligand>
</feature>
<dbReference type="Gene3D" id="3.20.20.10">
    <property type="entry name" value="Alanine racemase"/>
    <property type="match status" value="1"/>
</dbReference>
<dbReference type="CDD" id="cd06828">
    <property type="entry name" value="PLPDE_III_DapDC"/>
    <property type="match status" value="1"/>
</dbReference>
<comment type="similarity">
    <text evidence="9 12">Belongs to the Orn/Lys/Arg decarboxylase class-II family. LysA subfamily.</text>
</comment>
<reference evidence="17 18" key="1">
    <citation type="submission" date="2020-07" db="EMBL/GenBank/DDBJ databases">
        <title>Genomic Encyclopedia of Archaeal and Bacterial Type Strains, Phase II (KMG-II): from individual species to whole genera.</title>
        <authorList>
            <person name="Goeker M."/>
        </authorList>
    </citation>
    <scope>NUCLEOTIDE SEQUENCE [LARGE SCALE GENOMIC DNA]</scope>
    <source>
        <strain evidence="17 18">DSM 21226</strain>
    </source>
</reference>
<keyword evidence="6 12" id="KW-0456">Lyase</keyword>
<feature type="binding site" evidence="12">
    <location>
        <begin position="282"/>
        <end position="285"/>
    </location>
    <ligand>
        <name>pyridoxal 5'-phosphate</name>
        <dbReference type="ChEBI" id="CHEBI:597326"/>
    </ligand>
</feature>
<feature type="binding site" evidence="12">
    <location>
        <position position="352"/>
    </location>
    <ligand>
        <name>substrate</name>
    </ligand>
</feature>
<keyword evidence="2 12" id="KW-0028">Amino-acid biosynthesis</keyword>
<evidence type="ECO:0000256" key="13">
    <source>
        <dbReference type="PIRSR" id="PIRSR600183-50"/>
    </source>
</evidence>
<evidence type="ECO:0000313" key="18">
    <source>
        <dbReference type="Proteomes" id="UP000518288"/>
    </source>
</evidence>
<dbReference type="InterPro" id="IPR000183">
    <property type="entry name" value="Orn/DAP/Arg_de-COase"/>
</dbReference>
<comment type="catalytic activity">
    <reaction evidence="7 12 14">
        <text>meso-2,6-diaminopimelate + H(+) = L-lysine + CO2</text>
        <dbReference type="Rhea" id="RHEA:15101"/>
        <dbReference type="ChEBI" id="CHEBI:15378"/>
        <dbReference type="ChEBI" id="CHEBI:16526"/>
        <dbReference type="ChEBI" id="CHEBI:32551"/>
        <dbReference type="ChEBI" id="CHEBI:57791"/>
        <dbReference type="EC" id="4.1.1.20"/>
    </reaction>
</comment>
<feature type="domain" description="Orn/DAP/Arg decarboxylase 2 N-terminal" evidence="16">
    <location>
        <begin position="43"/>
        <end position="288"/>
    </location>
</feature>
<dbReference type="PRINTS" id="PR01179">
    <property type="entry name" value="ODADCRBXLASE"/>
</dbReference>
<dbReference type="FunFam" id="2.40.37.10:FF:000003">
    <property type="entry name" value="Diaminopimelate decarboxylase"/>
    <property type="match status" value="1"/>
</dbReference>
<evidence type="ECO:0000256" key="14">
    <source>
        <dbReference type="RuleBase" id="RU003738"/>
    </source>
</evidence>
<dbReference type="PANTHER" id="PTHR43727">
    <property type="entry name" value="DIAMINOPIMELATE DECARBOXYLASE"/>
    <property type="match status" value="1"/>
</dbReference>